<dbReference type="Proteomes" id="UP000324222">
    <property type="component" value="Unassembled WGS sequence"/>
</dbReference>
<proteinExistence type="predicted"/>
<gene>
    <name evidence="1" type="ORF">E2C01_093692</name>
</gene>
<protein>
    <submittedName>
        <fullName evidence="1">Uncharacterized protein</fullName>
    </submittedName>
</protein>
<organism evidence="1 2">
    <name type="scientific">Portunus trituberculatus</name>
    <name type="common">Swimming crab</name>
    <name type="synonym">Neptunus trituberculatus</name>
    <dbReference type="NCBI Taxonomy" id="210409"/>
    <lineage>
        <taxon>Eukaryota</taxon>
        <taxon>Metazoa</taxon>
        <taxon>Ecdysozoa</taxon>
        <taxon>Arthropoda</taxon>
        <taxon>Crustacea</taxon>
        <taxon>Multicrustacea</taxon>
        <taxon>Malacostraca</taxon>
        <taxon>Eumalacostraca</taxon>
        <taxon>Eucarida</taxon>
        <taxon>Decapoda</taxon>
        <taxon>Pleocyemata</taxon>
        <taxon>Brachyura</taxon>
        <taxon>Eubrachyura</taxon>
        <taxon>Portunoidea</taxon>
        <taxon>Portunidae</taxon>
        <taxon>Portuninae</taxon>
        <taxon>Portunus</taxon>
    </lineage>
</organism>
<dbReference type="EMBL" id="VSRR010113601">
    <property type="protein sequence ID" value="MPC98326.1"/>
    <property type="molecule type" value="Genomic_DNA"/>
</dbReference>
<accession>A0A5B7JVI2</accession>
<evidence type="ECO:0000313" key="1">
    <source>
        <dbReference type="EMBL" id="MPC98326.1"/>
    </source>
</evidence>
<name>A0A5B7JVI2_PORTR</name>
<keyword evidence="2" id="KW-1185">Reference proteome</keyword>
<comment type="caution">
    <text evidence="1">The sequence shown here is derived from an EMBL/GenBank/DDBJ whole genome shotgun (WGS) entry which is preliminary data.</text>
</comment>
<sequence length="60" mass="6687">MRYAGVHLRSSSLAGQLEASRGRCGPDLWDRTCGRVRVGRKRKRERTLHSLMSALCTATA</sequence>
<dbReference type="AlphaFoldDB" id="A0A5B7JVI2"/>
<evidence type="ECO:0000313" key="2">
    <source>
        <dbReference type="Proteomes" id="UP000324222"/>
    </source>
</evidence>
<reference evidence="1 2" key="1">
    <citation type="submission" date="2019-05" db="EMBL/GenBank/DDBJ databases">
        <title>Another draft genome of Portunus trituberculatus and its Hox gene families provides insights of decapod evolution.</title>
        <authorList>
            <person name="Jeong J.-H."/>
            <person name="Song I."/>
            <person name="Kim S."/>
            <person name="Choi T."/>
            <person name="Kim D."/>
            <person name="Ryu S."/>
            <person name="Kim W."/>
        </authorList>
    </citation>
    <scope>NUCLEOTIDE SEQUENCE [LARGE SCALE GENOMIC DNA]</scope>
    <source>
        <tissue evidence="1">Muscle</tissue>
    </source>
</reference>